<dbReference type="RefSeq" id="WP_002697912.1">
    <property type="nucleotide sequence ID" value="NZ_CDNC01000045.1"/>
</dbReference>
<organism evidence="1 3">
    <name type="scientific">Treponema phagedenis</name>
    <dbReference type="NCBI Taxonomy" id="162"/>
    <lineage>
        <taxon>Bacteria</taxon>
        <taxon>Pseudomonadati</taxon>
        <taxon>Spirochaetota</taxon>
        <taxon>Spirochaetia</taxon>
        <taxon>Spirochaetales</taxon>
        <taxon>Treponemataceae</taxon>
        <taxon>Treponema</taxon>
    </lineage>
</organism>
<dbReference type="EMBL" id="CDNC01000045">
    <property type="protein sequence ID" value="CEM62756.1"/>
    <property type="molecule type" value="Genomic_DNA"/>
</dbReference>
<evidence type="ECO:0000313" key="2">
    <source>
        <dbReference type="EMBL" id="QEJ98578.1"/>
    </source>
</evidence>
<sequence length="60" mass="7139">MRVSVFPHKNKKPYHKEIRPEEIYEIEQKLQDQAYVDGAIQRLALILSKQLLSLRGINYE</sequence>
<reference evidence="3" key="2">
    <citation type="submission" date="2015-01" db="EMBL/GenBank/DDBJ databases">
        <authorList>
            <person name="Manzoor Shahid"/>
            <person name="Zubair Saima"/>
        </authorList>
    </citation>
    <scope>NUCLEOTIDE SEQUENCE [LARGE SCALE GENOMIC DNA]</scope>
    <source>
        <strain evidence="3">V1</strain>
    </source>
</reference>
<evidence type="ECO:0000313" key="1">
    <source>
        <dbReference type="EMBL" id="CEM62756.1"/>
    </source>
</evidence>
<dbReference type="GeneID" id="57753824"/>
<dbReference type="Proteomes" id="UP000323594">
    <property type="component" value="Chromosome"/>
</dbReference>
<evidence type="ECO:0000313" key="3">
    <source>
        <dbReference type="Proteomes" id="UP000042527"/>
    </source>
</evidence>
<dbReference type="AlphaFoldDB" id="A0A0B7H1B4"/>
<reference evidence="1" key="1">
    <citation type="submission" date="2015-01" db="EMBL/GenBank/DDBJ databases">
        <authorList>
            <person name="Xiang T."/>
            <person name="Song Y."/>
            <person name="Huang L."/>
            <person name="Wang B."/>
            <person name="Wu P."/>
        </authorList>
    </citation>
    <scope>NUCLEOTIDE SEQUENCE [LARGE SCALE GENOMIC DNA]</scope>
    <source>
        <strain evidence="1">V1</strain>
    </source>
</reference>
<gene>
    <name evidence="2" type="ORF">FUT82_11615</name>
    <name evidence="1" type="ORF">TPHV1_50016</name>
</gene>
<dbReference type="Proteomes" id="UP000042527">
    <property type="component" value="Unassembled WGS sequence"/>
</dbReference>
<evidence type="ECO:0000313" key="4">
    <source>
        <dbReference type="Proteomes" id="UP000323594"/>
    </source>
</evidence>
<accession>A0A0B7H1B4</accession>
<dbReference type="EMBL" id="CP042817">
    <property type="protein sequence ID" value="QEJ98578.1"/>
    <property type="molecule type" value="Genomic_DNA"/>
</dbReference>
<protein>
    <submittedName>
        <fullName evidence="1">Uncharacterized protein</fullName>
    </submittedName>
</protein>
<keyword evidence="3" id="KW-1185">Reference proteome</keyword>
<proteinExistence type="predicted"/>
<name>A0A0B7H1B4_TREPH</name>
<reference evidence="2 4" key="3">
    <citation type="submission" date="2019-08" db="EMBL/GenBank/DDBJ databases">
        <authorList>
            <person name="Kuhnert P."/>
        </authorList>
    </citation>
    <scope>NUCLEOTIDE SEQUENCE [LARGE SCALE GENOMIC DNA]</scope>
    <source>
        <strain evidence="2 4">B36.5</strain>
    </source>
</reference>